<dbReference type="AlphaFoldDB" id="A0A0E9NLN2"/>
<comment type="similarity">
    <text evidence="1">Belongs to the HIBADH-related family. NP60 subfamily.</text>
</comment>
<dbReference type="InterPro" id="IPR036291">
    <property type="entry name" value="NAD(P)-bd_dom_sf"/>
</dbReference>
<reference evidence="7 8" key="2">
    <citation type="journal article" date="2014" name="J. Gen. Appl. Microbiol.">
        <title>The early diverging ascomycetous budding yeast Saitoella complicata has three histone deacetylases belonging to the Clr6, Hos2, and Rpd3 lineages.</title>
        <authorList>
            <person name="Nishida H."/>
            <person name="Matsumoto T."/>
            <person name="Kondo S."/>
            <person name="Hamamoto M."/>
            <person name="Yoshikawa H."/>
        </authorList>
    </citation>
    <scope>NUCLEOTIDE SEQUENCE [LARGE SCALE GENOMIC DNA]</scope>
    <source>
        <strain evidence="7 8">NRRL Y-17804</strain>
    </source>
</reference>
<dbReference type="InterPro" id="IPR013328">
    <property type="entry name" value="6PGD_dom2"/>
</dbReference>
<dbReference type="Gene3D" id="3.40.50.720">
    <property type="entry name" value="NAD(P)-binding Rossmann-like Domain"/>
    <property type="match status" value="1"/>
</dbReference>
<proteinExistence type="inferred from homology"/>
<evidence type="ECO:0000256" key="2">
    <source>
        <dbReference type="ARBA" id="ARBA00023002"/>
    </source>
</evidence>
<feature type="active site" evidence="4">
    <location>
        <position position="175"/>
    </location>
</feature>
<keyword evidence="3" id="KW-0520">NAD</keyword>
<evidence type="ECO:0000256" key="1">
    <source>
        <dbReference type="ARBA" id="ARBA00007598"/>
    </source>
</evidence>
<keyword evidence="8" id="KW-1185">Reference proteome</keyword>
<feature type="domain" description="3-hydroxyisobutyrate dehydrogenase-like NAD-binding" evidence="6">
    <location>
        <begin position="171"/>
        <end position="282"/>
    </location>
</feature>
<reference evidence="7 8" key="1">
    <citation type="journal article" date="2011" name="J. Gen. Appl. Microbiol.">
        <title>Draft genome sequencing of the enigmatic yeast Saitoella complicata.</title>
        <authorList>
            <person name="Nishida H."/>
            <person name="Hamamoto M."/>
            <person name="Sugiyama J."/>
        </authorList>
    </citation>
    <scope>NUCLEOTIDE SEQUENCE [LARGE SCALE GENOMIC DNA]</scope>
    <source>
        <strain evidence="7 8">NRRL Y-17804</strain>
    </source>
</reference>
<keyword evidence="2" id="KW-0560">Oxidoreductase</keyword>
<dbReference type="OrthoDB" id="435038at2759"/>
<dbReference type="PROSITE" id="PS00895">
    <property type="entry name" value="3_HYDROXYISOBUT_DH"/>
    <property type="match status" value="1"/>
</dbReference>
<dbReference type="SUPFAM" id="SSF51735">
    <property type="entry name" value="NAD(P)-binding Rossmann-fold domains"/>
    <property type="match status" value="1"/>
</dbReference>
<feature type="domain" description="6-phosphogluconate dehydrogenase NADP-binding" evidence="5">
    <location>
        <begin position="4"/>
        <end position="153"/>
    </location>
</feature>
<evidence type="ECO:0008006" key="9">
    <source>
        <dbReference type="Google" id="ProtNLM"/>
    </source>
</evidence>
<dbReference type="Pfam" id="PF14833">
    <property type="entry name" value="NAD_binding_11"/>
    <property type="match status" value="1"/>
</dbReference>
<dbReference type="InterPro" id="IPR002204">
    <property type="entry name" value="3-OH-isobutyrate_DH-rel_CS"/>
</dbReference>
<dbReference type="PANTHER" id="PTHR43580:SF8">
    <property type="entry name" value="6-PHOSPHOGLUCONATE DEHYDROGENASE NADP-BINDING DOMAIN-CONTAINING PROTEIN-RELATED"/>
    <property type="match status" value="1"/>
</dbReference>
<name>A0A0E9NLN2_SAICN</name>
<dbReference type="RefSeq" id="XP_019026613.1">
    <property type="nucleotide sequence ID" value="XM_019170477.1"/>
</dbReference>
<dbReference type="InterPro" id="IPR029154">
    <property type="entry name" value="HIBADH-like_NADP-bd"/>
</dbReference>
<dbReference type="GO" id="GO:0050661">
    <property type="term" value="F:NADP binding"/>
    <property type="evidence" value="ECO:0007669"/>
    <property type="project" value="InterPro"/>
</dbReference>
<sequence length="308" mass="32419">MSSKIGFIGLGAMGVCMAGNLISHHGSLNIYNRTSSKADAFKASNQNAKVHNSVSSLVAASDIIFNSTANDEAALSIFREITSNGSGEGRVVVDMSTLYPDTTADLERMVKAWGGKFCCVPVMGAPHAAKTAGLIAIISGADAETREQLDKVIVPAIAKASVDVGDAVRTGATLKLLGNFLVVGIIELLAEAMTLATKTGVPRSTFYEMIKLFLPAPSFIGYSRTTSEMSFTPTTGLNIPLGQKDVGHISRLADEHGVEAPSLRAAKRHLDIAQEEAGERAGEVDWSSLVVGARKLAGLGVWGDEEKK</sequence>
<accession>A0A0E9NLN2</accession>
<evidence type="ECO:0000256" key="3">
    <source>
        <dbReference type="ARBA" id="ARBA00023027"/>
    </source>
</evidence>
<evidence type="ECO:0000259" key="5">
    <source>
        <dbReference type="Pfam" id="PF03446"/>
    </source>
</evidence>
<dbReference type="InterPro" id="IPR006115">
    <property type="entry name" value="6PGDH_NADP-bd"/>
</dbReference>
<evidence type="ECO:0000259" key="6">
    <source>
        <dbReference type="Pfam" id="PF14833"/>
    </source>
</evidence>
<organism evidence="7 8">
    <name type="scientific">Saitoella complicata (strain BCRC 22490 / CBS 7301 / JCM 7358 / NBRC 10748 / NRRL Y-17804)</name>
    <dbReference type="NCBI Taxonomy" id="698492"/>
    <lineage>
        <taxon>Eukaryota</taxon>
        <taxon>Fungi</taxon>
        <taxon>Dikarya</taxon>
        <taxon>Ascomycota</taxon>
        <taxon>Taphrinomycotina</taxon>
        <taxon>Taphrinomycotina incertae sedis</taxon>
        <taxon>Saitoella</taxon>
    </lineage>
</organism>
<dbReference type="GO" id="GO:0016491">
    <property type="term" value="F:oxidoreductase activity"/>
    <property type="evidence" value="ECO:0007669"/>
    <property type="project" value="UniProtKB-KW"/>
</dbReference>
<dbReference type="InterPro" id="IPR008927">
    <property type="entry name" value="6-PGluconate_DH-like_C_sf"/>
</dbReference>
<dbReference type="Gene3D" id="1.10.1040.10">
    <property type="entry name" value="N-(1-d-carboxylethyl)-l-norvaline Dehydrogenase, domain 2"/>
    <property type="match status" value="1"/>
</dbReference>
<dbReference type="InterPro" id="IPR015815">
    <property type="entry name" value="HIBADH-related"/>
</dbReference>
<reference evidence="7 8" key="3">
    <citation type="journal article" date="2015" name="Genome Announc.">
        <title>Draft Genome Sequence of the Archiascomycetous Yeast Saitoella complicata.</title>
        <authorList>
            <person name="Yamauchi K."/>
            <person name="Kondo S."/>
            <person name="Hamamoto M."/>
            <person name="Takahashi Y."/>
            <person name="Ogura Y."/>
            <person name="Hayashi T."/>
            <person name="Nishida H."/>
        </authorList>
    </citation>
    <scope>NUCLEOTIDE SEQUENCE [LARGE SCALE GENOMIC DNA]</scope>
    <source>
        <strain evidence="7 8">NRRL Y-17804</strain>
    </source>
</reference>
<dbReference type="PANTHER" id="PTHR43580">
    <property type="entry name" value="OXIDOREDUCTASE GLYR1-RELATED"/>
    <property type="match status" value="1"/>
</dbReference>
<comment type="caution">
    <text evidence="7">The sequence shown here is derived from an EMBL/GenBank/DDBJ whole genome shotgun (WGS) entry which is preliminary data.</text>
</comment>
<dbReference type="Pfam" id="PF03446">
    <property type="entry name" value="NAD_binding_2"/>
    <property type="match status" value="1"/>
</dbReference>
<protein>
    <recommendedName>
        <fullName evidence="9">6-phosphogluconate dehydrogenase NADP-binding domain-containing protein</fullName>
    </recommendedName>
</protein>
<dbReference type="InterPro" id="IPR051265">
    <property type="entry name" value="HIBADH-related_NP60_sf"/>
</dbReference>
<gene>
    <name evidence="7" type="ORF">G7K_4875-t1</name>
</gene>
<evidence type="ECO:0000256" key="4">
    <source>
        <dbReference type="PIRSR" id="PIRSR000103-1"/>
    </source>
</evidence>
<dbReference type="SUPFAM" id="SSF48179">
    <property type="entry name" value="6-phosphogluconate dehydrogenase C-terminal domain-like"/>
    <property type="match status" value="1"/>
</dbReference>
<dbReference type="OMA" id="ERDHRPG"/>
<evidence type="ECO:0000313" key="8">
    <source>
        <dbReference type="Proteomes" id="UP000033140"/>
    </source>
</evidence>
<evidence type="ECO:0000313" key="7">
    <source>
        <dbReference type="EMBL" id="GAO50754.1"/>
    </source>
</evidence>
<dbReference type="PIRSF" id="PIRSF000103">
    <property type="entry name" value="HIBADH"/>
    <property type="match status" value="1"/>
</dbReference>
<dbReference type="STRING" id="698492.A0A0E9NLN2"/>
<dbReference type="Proteomes" id="UP000033140">
    <property type="component" value="Unassembled WGS sequence"/>
</dbReference>
<dbReference type="EMBL" id="BACD03000036">
    <property type="protein sequence ID" value="GAO50754.1"/>
    <property type="molecule type" value="Genomic_DNA"/>
</dbReference>
<dbReference type="GO" id="GO:0051287">
    <property type="term" value="F:NAD binding"/>
    <property type="evidence" value="ECO:0007669"/>
    <property type="project" value="InterPro"/>
</dbReference>